<evidence type="ECO:0000256" key="1">
    <source>
        <dbReference type="SAM" id="MobiDB-lite"/>
    </source>
</evidence>
<name>A0A1B1UNN4_9BRAD</name>
<sequence>MNLGHTMQDREPSTVESILSGNVVDGLGPRQPESLWNFLKSDRDEILVVRESFHDRARSALLVTAAVVASFGLGWAGGLSWPEVAGTLGLETVAQKEAPAPRIAEARSSGKIEGTRKTASTSDSPAIVGSIPKPSALLSGSARPAAGPTSQVNVAPSAIAMRPQPLVAAPETKPTTIAGWTVVDVRDGTAVLEGPDGIRMAARGDTIPGIGRVESIVRWGGRWVVATASGLIATP</sequence>
<protein>
    <submittedName>
        <fullName evidence="3">Uncharacterized protein</fullName>
    </submittedName>
</protein>
<evidence type="ECO:0000313" key="4">
    <source>
        <dbReference type="Proteomes" id="UP000092839"/>
    </source>
</evidence>
<keyword evidence="2" id="KW-1133">Transmembrane helix</keyword>
<feature type="compositionally biased region" description="Basic and acidic residues" evidence="1">
    <location>
        <begin position="104"/>
        <end position="116"/>
    </location>
</feature>
<feature type="region of interest" description="Disordered" evidence="1">
    <location>
        <begin position="99"/>
        <end position="126"/>
    </location>
</feature>
<evidence type="ECO:0000313" key="3">
    <source>
        <dbReference type="EMBL" id="ANW04321.1"/>
    </source>
</evidence>
<keyword evidence="2" id="KW-0472">Membrane</keyword>
<accession>A0A1B1UNN4</accession>
<evidence type="ECO:0000256" key="2">
    <source>
        <dbReference type="SAM" id="Phobius"/>
    </source>
</evidence>
<proteinExistence type="predicted"/>
<dbReference type="KEGG" id="bic:LMTR13_33440"/>
<dbReference type="Proteomes" id="UP000092839">
    <property type="component" value="Chromosome"/>
</dbReference>
<feature type="transmembrane region" description="Helical" evidence="2">
    <location>
        <begin position="60"/>
        <end position="81"/>
    </location>
</feature>
<reference evidence="3 4" key="1">
    <citation type="submission" date="2016-07" db="EMBL/GenBank/DDBJ databases">
        <title>Complete genome sequence of Bradyrhizobium icense LMTR 13T, a potential inoculant strain isolated from lima bean (Phaseolus lunatus) in Peru.</title>
        <authorList>
            <person name="Ormeno-Orrillo E."/>
            <person name="Duran D."/>
            <person name="Rogel M.A."/>
            <person name="Rey L."/>
            <person name="Imperial J."/>
            <person name="Ruiz-Argueso T."/>
            <person name="Martinez-Romero E."/>
        </authorList>
    </citation>
    <scope>NUCLEOTIDE SEQUENCE [LARGE SCALE GENOMIC DNA]</scope>
    <source>
        <strain evidence="3 4">LMTR 13</strain>
    </source>
</reference>
<gene>
    <name evidence="3" type="ORF">LMTR13_33440</name>
</gene>
<dbReference type="EMBL" id="CP016428">
    <property type="protein sequence ID" value="ANW04321.1"/>
    <property type="molecule type" value="Genomic_DNA"/>
</dbReference>
<organism evidence="3 4">
    <name type="scientific">Bradyrhizobium icense</name>
    <dbReference type="NCBI Taxonomy" id="1274631"/>
    <lineage>
        <taxon>Bacteria</taxon>
        <taxon>Pseudomonadati</taxon>
        <taxon>Pseudomonadota</taxon>
        <taxon>Alphaproteobacteria</taxon>
        <taxon>Hyphomicrobiales</taxon>
        <taxon>Nitrobacteraceae</taxon>
        <taxon>Bradyrhizobium</taxon>
    </lineage>
</organism>
<dbReference type="AlphaFoldDB" id="A0A1B1UNN4"/>
<keyword evidence="4" id="KW-1185">Reference proteome</keyword>
<keyword evidence="2" id="KW-0812">Transmembrane</keyword>